<dbReference type="EMBL" id="CM046398">
    <property type="protein sequence ID" value="KAI8530934.1"/>
    <property type="molecule type" value="Genomic_DNA"/>
</dbReference>
<protein>
    <submittedName>
        <fullName evidence="1">Uncharacterized protein</fullName>
    </submittedName>
</protein>
<name>A0ACC0LRG5_RHOML</name>
<proteinExistence type="predicted"/>
<comment type="caution">
    <text evidence="1">The sequence shown here is derived from an EMBL/GenBank/DDBJ whole genome shotgun (WGS) entry which is preliminary data.</text>
</comment>
<accession>A0ACC0LRG5</accession>
<gene>
    <name evidence="1" type="ORF">RHMOL_Rhmol11G0098600</name>
</gene>
<keyword evidence="2" id="KW-1185">Reference proteome</keyword>
<sequence length="176" mass="20241">MRSLSNVRDVKVSEYVLEIICEAAHHIVELQSDSWLELQDFLTQFVKGELEMDFARDLILLKLLGDLVGELPPETIPRNVRGCLLDSLIKFTSKMDFYDESTQQTSASAAYTSIIVLAFLRDYGDLTPKALRLFGVIRTTMLDLLKFDKDLCLKLMEDMRVYFEMLLTYVSPRLDS</sequence>
<evidence type="ECO:0000313" key="1">
    <source>
        <dbReference type="EMBL" id="KAI8530934.1"/>
    </source>
</evidence>
<reference evidence="1" key="1">
    <citation type="submission" date="2022-02" db="EMBL/GenBank/DDBJ databases">
        <title>Plant Genome Project.</title>
        <authorList>
            <person name="Zhang R.-G."/>
        </authorList>
    </citation>
    <scope>NUCLEOTIDE SEQUENCE</scope>
    <source>
        <strain evidence="1">AT1</strain>
    </source>
</reference>
<organism evidence="1 2">
    <name type="scientific">Rhododendron molle</name>
    <name type="common">Chinese azalea</name>
    <name type="synonym">Azalea mollis</name>
    <dbReference type="NCBI Taxonomy" id="49168"/>
    <lineage>
        <taxon>Eukaryota</taxon>
        <taxon>Viridiplantae</taxon>
        <taxon>Streptophyta</taxon>
        <taxon>Embryophyta</taxon>
        <taxon>Tracheophyta</taxon>
        <taxon>Spermatophyta</taxon>
        <taxon>Magnoliopsida</taxon>
        <taxon>eudicotyledons</taxon>
        <taxon>Gunneridae</taxon>
        <taxon>Pentapetalae</taxon>
        <taxon>asterids</taxon>
        <taxon>Ericales</taxon>
        <taxon>Ericaceae</taxon>
        <taxon>Ericoideae</taxon>
        <taxon>Rhodoreae</taxon>
        <taxon>Rhododendron</taxon>
    </lineage>
</organism>
<evidence type="ECO:0000313" key="2">
    <source>
        <dbReference type="Proteomes" id="UP001062846"/>
    </source>
</evidence>
<dbReference type="Proteomes" id="UP001062846">
    <property type="component" value="Chromosome 11"/>
</dbReference>